<dbReference type="Proteomes" id="UP000649617">
    <property type="component" value="Unassembled WGS sequence"/>
</dbReference>
<dbReference type="OrthoDB" id="449384at2759"/>
<reference evidence="1" key="1">
    <citation type="submission" date="2021-02" db="EMBL/GenBank/DDBJ databases">
        <authorList>
            <person name="Dougan E. K."/>
            <person name="Rhodes N."/>
            <person name="Thang M."/>
            <person name="Chan C."/>
        </authorList>
    </citation>
    <scope>NUCLEOTIDE SEQUENCE</scope>
</reference>
<dbReference type="AlphaFoldDB" id="A0A812XR93"/>
<feature type="non-terminal residue" evidence="1">
    <location>
        <position position="294"/>
    </location>
</feature>
<feature type="non-terminal residue" evidence="1">
    <location>
        <position position="1"/>
    </location>
</feature>
<name>A0A812XR93_SYMPI</name>
<organism evidence="1 2">
    <name type="scientific">Symbiodinium pilosum</name>
    <name type="common">Dinoflagellate</name>
    <dbReference type="NCBI Taxonomy" id="2952"/>
    <lineage>
        <taxon>Eukaryota</taxon>
        <taxon>Sar</taxon>
        <taxon>Alveolata</taxon>
        <taxon>Dinophyceae</taxon>
        <taxon>Suessiales</taxon>
        <taxon>Symbiodiniaceae</taxon>
        <taxon>Symbiodinium</taxon>
    </lineage>
</organism>
<dbReference type="EMBL" id="CAJNIZ010046492">
    <property type="protein sequence ID" value="CAE7749710.1"/>
    <property type="molecule type" value="Genomic_DNA"/>
</dbReference>
<accession>A0A812XR93</accession>
<evidence type="ECO:0000313" key="2">
    <source>
        <dbReference type="Proteomes" id="UP000649617"/>
    </source>
</evidence>
<protein>
    <submittedName>
        <fullName evidence="1">Uncharacterized protein</fullName>
    </submittedName>
</protein>
<comment type="caution">
    <text evidence="1">The sequence shown here is derived from an EMBL/GenBank/DDBJ whole genome shotgun (WGS) entry which is preliminary data.</text>
</comment>
<sequence>VVLRPVPGCKLGFAVMEFGHKLLVASVHAKGVLSNWNTTHPELSVEERDLLVQANLSTEYFGMVQQLRFSQVLLLKFQRQESIKSQPLPVRAQWEPRAGSQSVDLDGEFGCSTDLDSNLALRAITESAGPHTPATWKSAATCAVDHFLHQEQLFLGLYGYRVLTNRTWADAQVAGQTPILSLKVEQHIEQASHTWYIVCCELVHFKGGARDVVKWEAPRRLAQLRADLHDRVKFGMEPDEYKALFEDTPFAHAGGPSGTTLRLSKWLSTLAASINRLTVTPAVTAFTLTFLHAP</sequence>
<evidence type="ECO:0000313" key="1">
    <source>
        <dbReference type="EMBL" id="CAE7749710.1"/>
    </source>
</evidence>
<proteinExistence type="predicted"/>
<keyword evidence="2" id="KW-1185">Reference proteome</keyword>
<gene>
    <name evidence="1" type="ORF">SPIL2461_LOCUS21690</name>
</gene>